<proteinExistence type="predicted"/>
<keyword evidence="2" id="KW-1185">Reference proteome</keyword>
<dbReference type="AlphaFoldDB" id="A0A5B7FV71"/>
<comment type="caution">
    <text evidence="1">The sequence shown here is derived from an EMBL/GenBank/DDBJ whole genome shotgun (WGS) entry which is preliminary data.</text>
</comment>
<dbReference type="Proteomes" id="UP000324222">
    <property type="component" value="Unassembled WGS sequence"/>
</dbReference>
<accession>A0A5B7FV71</accession>
<gene>
    <name evidence="1" type="ORF">E2C01_042638</name>
</gene>
<evidence type="ECO:0000313" key="1">
    <source>
        <dbReference type="EMBL" id="MPC48853.1"/>
    </source>
</evidence>
<protein>
    <submittedName>
        <fullName evidence="1">Uncharacterized protein</fullName>
    </submittedName>
</protein>
<reference evidence="1 2" key="1">
    <citation type="submission" date="2019-05" db="EMBL/GenBank/DDBJ databases">
        <title>Another draft genome of Portunus trituberculatus and its Hox gene families provides insights of decapod evolution.</title>
        <authorList>
            <person name="Jeong J.-H."/>
            <person name="Song I."/>
            <person name="Kim S."/>
            <person name="Choi T."/>
            <person name="Kim D."/>
            <person name="Ryu S."/>
            <person name="Kim W."/>
        </authorList>
    </citation>
    <scope>NUCLEOTIDE SEQUENCE [LARGE SCALE GENOMIC DNA]</scope>
    <source>
        <tissue evidence="1">Muscle</tissue>
    </source>
</reference>
<organism evidence="1 2">
    <name type="scientific">Portunus trituberculatus</name>
    <name type="common">Swimming crab</name>
    <name type="synonym">Neptunus trituberculatus</name>
    <dbReference type="NCBI Taxonomy" id="210409"/>
    <lineage>
        <taxon>Eukaryota</taxon>
        <taxon>Metazoa</taxon>
        <taxon>Ecdysozoa</taxon>
        <taxon>Arthropoda</taxon>
        <taxon>Crustacea</taxon>
        <taxon>Multicrustacea</taxon>
        <taxon>Malacostraca</taxon>
        <taxon>Eumalacostraca</taxon>
        <taxon>Eucarida</taxon>
        <taxon>Decapoda</taxon>
        <taxon>Pleocyemata</taxon>
        <taxon>Brachyura</taxon>
        <taxon>Eubrachyura</taxon>
        <taxon>Portunoidea</taxon>
        <taxon>Portunidae</taxon>
        <taxon>Portuninae</taxon>
        <taxon>Portunus</taxon>
    </lineage>
</organism>
<sequence>MWSVWRRGILEHLQHHGQGHVVDEKCSSGLAAGEQATIMRLIRCWLCWSEGSIETNLVTWGPSAAHLAAVSAASLLVSS</sequence>
<dbReference type="EMBL" id="VSRR010008512">
    <property type="protein sequence ID" value="MPC48853.1"/>
    <property type="molecule type" value="Genomic_DNA"/>
</dbReference>
<evidence type="ECO:0000313" key="2">
    <source>
        <dbReference type="Proteomes" id="UP000324222"/>
    </source>
</evidence>
<name>A0A5B7FV71_PORTR</name>